<keyword evidence="4 12" id="KW-0813">Transport</keyword>
<dbReference type="GO" id="GO:0000139">
    <property type="term" value="C:Golgi membrane"/>
    <property type="evidence" value="ECO:0007669"/>
    <property type="project" value="UniProtKB-SubCell"/>
</dbReference>
<comment type="similarity">
    <text evidence="2 12">Belongs to the adaptor complexes small subunit family.</text>
</comment>
<protein>
    <recommendedName>
        <fullName evidence="12">Coatomer subunit zeta</fullName>
    </recommendedName>
</protein>
<evidence type="ECO:0000256" key="6">
    <source>
        <dbReference type="ARBA" id="ARBA00022892"/>
    </source>
</evidence>
<dbReference type="PANTHER" id="PTHR11043:SF0">
    <property type="entry name" value="COATOMER SUBUNIT ZETA"/>
    <property type="match status" value="1"/>
</dbReference>
<dbReference type="GO" id="GO:0006891">
    <property type="term" value="P:intra-Golgi vesicle-mediated transport"/>
    <property type="evidence" value="ECO:0007669"/>
    <property type="project" value="TreeGrafter"/>
</dbReference>
<dbReference type="GeneID" id="110974478"/>
<dbReference type="InterPro" id="IPR011012">
    <property type="entry name" value="Longin-like_dom_sf"/>
</dbReference>
<keyword evidence="6 12" id="KW-0931">ER-Golgi transport</keyword>
<evidence type="ECO:0000256" key="5">
    <source>
        <dbReference type="ARBA" id="ARBA00022490"/>
    </source>
</evidence>
<evidence type="ECO:0000256" key="2">
    <source>
        <dbReference type="ARBA" id="ARBA00006972"/>
    </source>
</evidence>
<proteinExistence type="inferred from homology"/>
<evidence type="ECO:0000256" key="10">
    <source>
        <dbReference type="ARBA" id="ARBA00023329"/>
    </source>
</evidence>
<organism evidence="14 15">
    <name type="scientific">Acanthaster planci</name>
    <name type="common">Crown-of-thorns starfish</name>
    <dbReference type="NCBI Taxonomy" id="133434"/>
    <lineage>
        <taxon>Eukaryota</taxon>
        <taxon>Metazoa</taxon>
        <taxon>Echinodermata</taxon>
        <taxon>Eleutherozoa</taxon>
        <taxon>Asterozoa</taxon>
        <taxon>Asteroidea</taxon>
        <taxon>Valvatacea</taxon>
        <taxon>Valvatida</taxon>
        <taxon>Acanthasteridae</taxon>
        <taxon>Acanthaster</taxon>
    </lineage>
</organism>
<dbReference type="KEGG" id="aplc:110974478"/>
<dbReference type="InterPro" id="IPR000804">
    <property type="entry name" value="Clathrin_sm-chain_CS"/>
</dbReference>
<name>A0A8B7XM00_ACAPL</name>
<comment type="subunit">
    <text evidence="3 12">Oligomeric complex that consists of at least the alpha, beta, beta', gamma, delta, epsilon and zeta subunits.</text>
</comment>
<dbReference type="CDD" id="cd14829">
    <property type="entry name" value="Zeta-COP"/>
    <property type="match status" value="1"/>
</dbReference>
<dbReference type="Proteomes" id="UP000694845">
    <property type="component" value="Unplaced"/>
</dbReference>
<dbReference type="InterPro" id="IPR022775">
    <property type="entry name" value="AP_mu_sigma_su"/>
</dbReference>
<dbReference type="RefSeq" id="XP_022081838.1">
    <property type="nucleotide sequence ID" value="XM_022226146.1"/>
</dbReference>
<keyword evidence="5 12" id="KW-0963">Cytoplasm</keyword>
<dbReference type="GO" id="GO:0030126">
    <property type="term" value="C:COPI vesicle coat"/>
    <property type="evidence" value="ECO:0007669"/>
    <property type="project" value="UniProtKB-UniRule"/>
</dbReference>
<keyword evidence="7 12" id="KW-0653">Protein transport</keyword>
<dbReference type="FunFam" id="3.30.450.60:FF:000008">
    <property type="entry name" value="Coatomer subunit zeta-1 isoform 1"/>
    <property type="match status" value="1"/>
</dbReference>
<evidence type="ECO:0000313" key="14">
    <source>
        <dbReference type="Proteomes" id="UP000694845"/>
    </source>
</evidence>
<evidence type="ECO:0000313" key="15">
    <source>
        <dbReference type="RefSeq" id="XP_022081838.1"/>
    </source>
</evidence>
<keyword evidence="14" id="KW-1185">Reference proteome</keyword>
<comment type="subcellular location">
    <subcellularLocation>
        <location evidence="12">Cytoplasm</location>
    </subcellularLocation>
    <subcellularLocation>
        <location evidence="1 12">Golgi apparatus membrane</location>
        <topology evidence="1 12">Peripheral membrane protein</topology>
        <orientation evidence="1 12">Cytoplasmic side</orientation>
    </subcellularLocation>
    <subcellularLocation>
        <location evidence="12">Cytoplasmic vesicle</location>
        <location evidence="12">COPI-coated vesicle membrane</location>
        <topology evidence="12">Peripheral membrane protein</topology>
        <orientation evidence="12">Cytoplasmic side</orientation>
    </subcellularLocation>
</comment>
<evidence type="ECO:0000256" key="7">
    <source>
        <dbReference type="ARBA" id="ARBA00022927"/>
    </source>
</evidence>
<keyword evidence="9 12" id="KW-0472">Membrane</keyword>
<evidence type="ECO:0000256" key="4">
    <source>
        <dbReference type="ARBA" id="ARBA00022448"/>
    </source>
</evidence>
<dbReference type="GO" id="GO:0006886">
    <property type="term" value="P:intracellular protein transport"/>
    <property type="evidence" value="ECO:0007669"/>
    <property type="project" value="InterPro"/>
</dbReference>
<evidence type="ECO:0000256" key="3">
    <source>
        <dbReference type="ARBA" id="ARBA00011775"/>
    </source>
</evidence>
<accession>A0A8B7XM00</accession>
<evidence type="ECO:0000256" key="8">
    <source>
        <dbReference type="ARBA" id="ARBA00023034"/>
    </source>
</evidence>
<evidence type="ECO:0000259" key="13">
    <source>
        <dbReference type="Pfam" id="PF01217"/>
    </source>
</evidence>
<keyword evidence="8 12" id="KW-0333">Golgi apparatus</keyword>
<evidence type="ECO:0000256" key="12">
    <source>
        <dbReference type="RuleBase" id="RU366053"/>
    </source>
</evidence>
<evidence type="ECO:0000256" key="9">
    <source>
        <dbReference type="ARBA" id="ARBA00023136"/>
    </source>
</evidence>
<evidence type="ECO:0000256" key="1">
    <source>
        <dbReference type="ARBA" id="ARBA00004255"/>
    </source>
</evidence>
<dbReference type="AlphaFoldDB" id="A0A8B7XM00"/>
<dbReference type="Gene3D" id="3.30.450.60">
    <property type="match status" value="1"/>
</dbReference>
<gene>
    <name evidence="15" type="primary">LOC110974478</name>
</gene>
<dbReference type="PANTHER" id="PTHR11043">
    <property type="entry name" value="ZETA-COAT PROTEIN"/>
    <property type="match status" value="1"/>
</dbReference>
<feature type="domain" description="AP complex mu/sigma subunit" evidence="13">
    <location>
        <begin position="12"/>
        <end position="150"/>
    </location>
</feature>
<comment type="function">
    <text evidence="11">The coatomer is a cytosolic protein complex that binds to dilysine motifs and reversibly associates with Golgi non-clathrin-coated vesicles, which further mediate biosynthetic protein transport from the ER, via the Golgi up to the trans Golgi network. Coatomer complex is required for budding from Golgi membranes, and is essential for the retrograde Golgi-to-ER transport of dilysine-tagged proteins. The zeta subunit may be involved in regulating the coat assembly and, hence, the rate of biosynthetic protein transport due to its association-dissociation properties with the coatomer complex.</text>
</comment>
<keyword evidence="10 12" id="KW-0968">Cytoplasmic vesicle</keyword>
<dbReference type="Pfam" id="PF01217">
    <property type="entry name" value="Clat_adaptor_s"/>
    <property type="match status" value="1"/>
</dbReference>
<sequence length="184" mass="20790">MDASVLPASLYTVKAIAILDNDGERIISKYYDDTYPTQKEQKAFEKNLFSKTHRANAEIIMLEGLTCVYRSNVDLYFYVIGSSQENELILVSVLNCLYDSISQILRKNVEKRALLDHLDAAFLAVDEIVDGGIILESDYNNVVQRIAVRGDDIPINEQTVAQTITSKLQVLQSARDQLKWSLLK</sequence>
<reference evidence="15" key="1">
    <citation type="submission" date="2025-08" db="UniProtKB">
        <authorList>
            <consortium name="RefSeq"/>
        </authorList>
    </citation>
    <scope>IDENTIFICATION</scope>
</reference>
<dbReference type="OrthoDB" id="10249988at2759"/>
<dbReference type="PROSITE" id="PS00989">
    <property type="entry name" value="CLAT_ADAPTOR_S"/>
    <property type="match status" value="1"/>
</dbReference>
<dbReference type="GO" id="GO:0006890">
    <property type="term" value="P:retrograde vesicle-mediated transport, Golgi to endoplasmic reticulum"/>
    <property type="evidence" value="ECO:0007669"/>
    <property type="project" value="UniProtKB-UniRule"/>
</dbReference>
<dbReference type="InterPro" id="IPR039652">
    <property type="entry name" value="Coatomer_zeta"/>
</dbReference>
<evidence type="ECO:0000256" key="11">
    <source>
        <dbReference type="ARBA" id="ARBA00045555"/>
    </source>
</evidence>
<dbReference type="SUPFAM" id="SSF64356">
    <property type="entry name" value="SNARE-like"/>
    <property type="match status" value="1"/>
</dbReference>